<dbReference type="SUPFAM" id="SSF57863">
    <property type="entry name" value="ArfGap/RecO-like zinc finger"/>
    <property type="match status" value="1"/>
</dbReference>
<dbReference type="eggNOG" id="KOG0703">
    <property type="taxonomic scope" value="Eukaryota"/>
</dbReference>
<dbReference type="Gene3D" id="1.10.220.150">
    <property type="entry name" value="Arf GTPase activating protein"/>
    <property type="match status" value="1"/>
</dbReference>
<dbReference type="PANTHER" id="PTHR45705:SF1">
    <property type="entry name" value="FI20236P1"/>
    <property type="match status" value="1"/>
</dbReference>
<feature type="domain" description="Arf-GAP" evidence="7">
    <location>
        <begin position="56"/>
        <end position="183"/>
    </location>
</feature>
<evidence type="ECO:0000313" key="9">
    <source>
        <dbReference type="Proteomes" id="UP000054560"/>
    </source>
</evidence>
<evidence type="ECO:0000256" key="3">
    <source>
        <dbReference type="ARBA" id="ARBA00022771"/>
    </source>
</evidence>
<evidence type="ECO:0000256" key="6">
    <source>
        <dbReference type="SAM" id="MobiDB-lite"/>
    </source>
</evidence>
<keyword evidence="9" id="KW-1185">Reference proteome</keyword>
<dbReference type="EMBL" id="KQ242127">
    <property type="protein sequence ID" value="KNC80625.1"/>
    <property type="molecule type" value="Genomic_DNA"/>
</dbReference>
<keyword evidence="2" id="KW-0479">Metal-binding</keyword>
<dbReference type="PANTHER" id="PTHR45705">
    <property type="entry name" value="FI20236P1"/>
    <property type="match status" value="1"/>
</dbReference>
<dbReference type="PROSITE" id="PS50115">
    <property type="entry name" value="ARFGAP"/>
    <property type="match status" value="1"/>
</dbReference>
<feature type="compositionally biased region" description="Polar residues" evidence="6">
    <location>
        <begin position="42"/>
        <end position="52"/>
    </location>
</feature>
<dbReference type="RefSeq" id="XP_014154527.1">
    <property type="nucleotide sequence ID" value="XM_014299052.1"/>
</dbReference>
<dbReference type="GeneID" id="25907520"/>
<dbReference type="PRINTS" id="PR00405">
    <property type="entry name" value="REVINTRACTNG"/>
</dbReference>
<keyword evidence="4" id="KW-0862">Zinc</keyword>
<evidence type="ECO:0000259" key="7">
    <source>
        <dbReference type="PROSITE" id="PS50115"/>
    </source>
</evidence>
<reference evidence="8 9" key="1">
    <citation type="submission" date="2011-02" db="EMBL/GenBank/DDBJ databases">
        <title>The Genome Sequence of Sphaeroforma arctica JP610.</title>
        <authorList>
            <consortium name="The Broad Institute Genome Sequencing Platform"/>
            <person name="Russ C."/>
            <person name="Cuomo C."/>
            <person name="Young S.K."/>
            <person name="Zeng Q."/>
            <person name="Gargeya S."/>
            <person name="Alvarado L."/>
            <person name="Berlin A."/>
            <person name="Chapman S.B."/>
            <person name="Chen Z."/>
            <person name="Freedman E."/>
            <person name="Gellesch M."/>
            <person name="Goldberg J."/>
            <person name="Griggs A."/>
            <person name="Gujja S."/>
            <person name="Heilman E."/>
            <person name="Heiman D."/>
            <person name="Howarth C."/>
            <person name="Mehta T."/>
            <person name="Neiman D."/>
            <person name="Pearson M."/>
            <person name="Roberts A."/>
            <person name="Saif S."/>
            <person name="Shea T."/>
            <person name="Shenoy N."/>
            <person name="Sisk P."/>
            <person name="Stolte C."/>
            <person name="Sykes S."/>
            <person name="White J."/>
            <person name="Yandava C."/>
            <person name="Burger G."/>
            <person name="Gray M.W."/>
            <person name="Holland P.W.H."/>
            <person name="King N."/>
            <person name="Lang F.B.F."/>
            <person name="Roger A.J."/>
            <person name="Ruiz-Trillo I."/>
            <person name="Haas B."/>
            <person name="Nusbaum C."/>
            <person name="Birren B."/>
        </authorList>
    </citation>
    <scope>NUCLEOTIDE SEQUENCE [LARGE SCALE GENOMIC DNA]</scope>
    <source>
        <strain evidence="8 9">JP610</strain>
    </source>
</reference>
<keyword evidence="1" id="KW-0343">GTPase activation</keyword>
<evidence type="ECO:0000256" key="5">
    <source>
        <dbReference type="PROSITE-ProRule" id="PRU00288"/>
    </source>
</evidence>
<dbReference type="CDD" id="cd08204">
    <property type="entry name" value="ArfGap"/>
    <property type="match status" value="1"/>
</dbReference>
<dbReference type="FunFam" id="1.10.220.150:FF:000009">
    <property type="entry name" value="stromal membrane-associated protein 1 isoform X1"/>
    <property type="match status" value="1"/>
</dbReference>
<dbReference type="OrthoDB" id="10266696at2759"/>
<proteinExistence type="predicted"/>
<keyword evidence="3 5" id="KW-0863">Zinc-finger</keyword>
<dbReference type="InterPro" id="IPR051718">
    <property type="entry name" value="ARF_GTPase-activating"/>
</dbReference>
<dbReference type="GO" id="GO:0005737">
    <property type="term" value="C:cytoplasm"/>
    <property type="evidence" value="ECO:0007669"/>
    <property type="project" value="TreeGrafter"/>
</dbReference>
<accession>A0A0L0FUV6</accession>
<dbReference type="SMART" id="SM00105">
    <property type="entry name" value="ArfGap"/>
    <property type="match status" value="1"/>
</dbReference>
<feature type="compositionally biased region" description="Basic and acidic residues" evidence="6">
    <location>
        <begin position="23"/>
        <end position="40"/>
    </location>
</feature>
<dbReference type="InterPro" id="IPR001164">
    <property type="entry name" value="ArfGAP_dom"/>
</dbReference>
<dbReference type="AlphaFoldDB" id="A0A0L0FUV6"/>
<dbReference type="InterPro" id="IPR037278">
    <property type="entry name" value="ARFGAP/RecO"/>
</dbReference>
<dbReference type="STRING" id="667725.A0A0L0FUV6"/>
<evidence type="ECO:0000256" key="2">
    <source>
        <dbReference type="ARBA" id="ARBA00022723"/>
    </source>
</evidence>
<organism evidence="8 9">
    <name type="scientific">Sphaeroforma arctica JP610</name>
    <dbReference type="NCBI Taxonomy" id="667725"/>
    <lineage>
        <taxon>Eukaryota</taxon>
        <taxon>Ichthyosporea</taxon>
        <taxon>Ichthyophonida</taxon>
        <taxon>Sphaeroforma</taxon>
    </lineage>
</organism>
<name>A0A0L0FUV6_9EUKA</name>
<dbReference type="GO" id="GO:0005096">
    <property type="term" value="F:GTPase activator activity"/>
    <property type="evidence" value="ECO:0007669"/>
    <property type="project" value="UniProtKB-KW"/>
</dbReference>
<feature type="region of interest" description="Disordered" evidence="6">
    <location>
        <begin position="211"/>
        <end position="237"/>
    </location>
</feature>
<protein>
    <recommendedName>
        <fullName evidence="7">Arf-GAP domain-containing protein</fullName>
    </recommendedName>
</protein>
<evidence type="ECO:0000313" key="8">
    <source>
        <dbReference type="EMBL" id="KNC80625.1"/>
    </source>
</evidence>
<evidence type="ECO:0000256" key="4">
    <source>
        <dbReference type="ARBA" id="ARBA00022833"/>
    </source>
</evidence>
<dbReference type="InterPro" id="IPR038508">
    <property type="entry name" value="ArfGAP_dom_sf"/>
</dbReference>
<sequence>MSDKYRDGATSNGKPRHSHKSTTSKERKDKDKDKVKDRNRNSSKQSAIKYSQEESTVILDEIKSQQSRKGDNYCADCQARDPRWAVSNIGIFVCIRCSGVHRSIGTHISKVRSINMDRWTEEQLNCMQYSGGNDAVNARYEATLDPGFTRPQTDYDAEIFIREKYVQRKFFVSPKIDTVEKDPPVNLKASPDRTIKSNTKTIYSKAQLQMRAQQVSPIPTGQPQDATHKTFDASLWS</sequence>
<dbReference type="Pfam" id="PF01412">
    <property type="entry name" value="ArfGap"/>
    <property type="match status" value="1"/>
</dbReference>
<dbReference type="GO" id="GO:0008270">
    <property type="term" value="F:zinc ion binding"/>
    <property type="evidence" value="ECO:0007669"/>
    <property type="project" value="UniProtKB-KW"/>
</dbReference>
<feature type="compositionally biased region" description="Polar residues" evidence="6">
    <location>
        <begin position="211"/>
        <end position="225"/>
    </location>
</feature>
<feature type="region of interest" description="Disordered" evidence="6">
    <location>
        <begin position="1"/>
        <end position="52"/>
    </location>
</feature>
<dbReference type="Proteomes" id="UP000054560">
    <property type="component" value="Unassembled WGS sequence"/>
</dbReference>
<evidence type="ECO:0000256" key="1">
    <source>
        <dbReference type="ARBA" id="ARBA00022468"/>
    </source>
</evidence>
<gene>
    <name evidence="8" type="ORF">SARC_07016</name>
</gene>